<dbReference type="AlphaFoldDB" id="K8FDB1"/>
<dbReference type="EMBL" id="FO082263">
    <property type="protein sequence ID" value="CCO20303.1"/>
    <property type="molecule type" value="Genomic_DNA"/>
</dbReference>
<gene>
    <name evidence="2" type="ordered locus">Bathy16g01380</name>
</gene>
<proteinExistence type="predicted"/>
<protein>
    <submittedName>
        <fullName evidence="2">Uncharacterized protein</fullName>
    </submittedName>
</protein>
<dbReference type="KEGG" id="bpg:Bathy16g01380"/>
<keyword evidence="3" id="KW-1185">Reference proteome</keyword>
<organism evidence="2 3">
    <name type="scientific">Bathycoccus prasinos</name>
    <dbReference type="NCBI Taxonomy" id="41875"/>
    <lineage>
        <taxon>Eukaryota</taxon>
        <taxon>Viridiplantae</taxon>
        <taxon>Chlorophyta</taxon>
        <taxon>Mamiellophyceae</taxon>
        <taxon>Mamiellales</taxon>
        <taxon>Bathycoccaceae</taxon>
        <taxon>Bathycoccus</taxon>
    </lineage>
</organism>
<feature type="compositionally biased region" description="Basic and acidic residues" evidence="1">
    <location>
        <begin position="62"/>
        <end position="72"/>
    </location>
</feature>
<evidence type="ECO:0000313" key="3">
    <source>
        <dbReference type="Proteomes" id="UP000198341"/>
    </source>
</evidence>
<feature type="region of interest" description="Disordered" evidence="1">
    <location>
        <begin position="62"/>
        <end position="86"/>
    </location>
</feature>
<reference evidence="2 3" key="1">
    <citation type="submission" date="2011-10" db="EMBL/GenBank/DDBJ databases">
        <authorList>
            <person name="Genoscope - CEA"/>
        </authorList>
    </citation>
    <scope>NUCLEOTIDE SEQUENCE [LARGE SCALE GENOMIC DNA]</scope>
    <source>
        <strain evidence="2 3">RCC 1105</strain>
    </source>
</reference>
<accession>K8FDB1</accession>
<dbReference type="Proteomes" id="UP000198341">
    <property type="component" value="Chromosome 16"/>
</dbReference>
<name>K8FDB1_9CHLO</name>
<dbReference type="RefSeq" id="XP_007508686.1">
    <property type="nucleotide sequence ID" value="XM_007508624.1"/>
</dbReference>
<dbReference type="GeneID" id="19011202"/>
<evidence type="ECO:0000256" key="1">
    <source>
        <dbReference type="SAM" id="MobiDB-lite"/>
    </source>
</evidence>
<evidence type="ECO:0000313" key="2">
    <source>
        <dbReference type="EMBL" id="CCO20303.1"/>
    </source>
</evidence>
<sequence length="108" mass="12305">MGDDDEKSSEVIKALTRKSKAIEASFQNAFNSLKDSIKILSEKHKEDEDEEVVKRAKTVRDEAKRKVEKEQGKSPMGAQMREQMAKRIAEASDALQKKREKVAKEVKK</sequence>